<feature type="transmembrane region" description="Helical" evidence="8">
    <location>
        <begin position="156"/>
        <end position="177"/>
    </location>
</feature>
<dbReference type="InterPro" id="IPR000515">
    <property type="entry name" value="MetI-like"/>
</dbReference>
<keyword evidence="7 8" id="KW-0472">Membrane</keyword>
<dbReference type="AlphaFoldDB" id="A0A109J6U0"/>
<feature type="transmembrane region" description="Helical" evidence="8">
    <location>
        <begin position="206"/>
        <end position="227"/>
    </location>
</feature>
<keyword evidence="3 8" id="KW-0813">Transport</keyword>
<evidence type="ECO:0000256" key="2">
    <source>
        <dbReference type="ARBA" id="ARBA00007069"/>
    </source>
</evidence>
<evidence type="ECO:0000256" key="3">
    <source>
        <dbReference type="ARBA" id="ARBA00022448"/>
    </source>
</evidence>
<dbReference type="CDD" id="cd06261">
    <property type="entry name" value="TM_PBP2"/>
    <property type="match status" value="1"/>
</dbReference>
<evidence type="ECO:0000313" key="11">
    <source>
        <dbReference type="Proteomes" id="UP000068164"/>
    </source>
</evidence>
<dbReference type="PANTHER" id="PTHR42929">
    <property type="entry name" value="INNER MEMBRANE ABC TRANSPORTER PERMEASE PROTEIN YDCU-RELATED-RELATED"/>
    <property type="match status" value="1"/>
</dbReference>
<feature type="transmembrane region" description="Helical" evidence="8">
    <location>
        <begin position="75"/>
        <end position="95"/>
    </location>
</feature>
<evidence type="ECO:0000256" key="6">
    <source>
        <dbReference type="ARBA" id="ARBA00022989"/>
    </source>
</evidence>
<dbReference type="PROSITE" id="PS50928">
    <property type="entry name" value="ABC_TM1"/>
    <property type="match status" value="1"/>
</dbReference>
<evidence type="ECO:0000256" key="4">
    <source>
        <dbReference type="ARBA" id="ARBA00022475"/>
    </source>
</evidence>
<dbReference type="InterPro" id="IPR035906">
    <property type="entry name" value="MetI-like_sf"/>
</dbReference>
<keyword evidence="4" id="KW-1003">Cell membrane</keyword>
<dbReference type="SUPFAM" id="SSF161098">
    <property type="entry name" value="MetI-like"/>
    <property type="match status" value="1"/>
</dbReference>
<comment type="similarity">
    <text evidence="2">Belongs to the binding-protein-dependent transport system permease family. CysTW subfamily.</text>
</comment>
<feature type="transmembrane region" description="Helical" evidence="8">
    <location>
        <begin position="254"/>
        <end position="274"/>
    </location>
</feature>
<sequence length="292" mass="32394">MGTNLMNRKLGPYLLAAPGLAWWMFFLIIPCALVLAYAFMERGTYGGVIPNFNLENLVRAFNGLYLEIFIRSARIAIESALISLLIGYPAALAISRAPRRWQMPLLFLVILPFWSNYLIRTYAWIVLLNRAGIVNQVMMATGIIHEPLTLIYNESAVVIGFVYNYLPFVILTVFASIQRLNPELTEASEDLGASAWQTLRRVTIPLTMPGIAAGGVFVFVLSIGNFVTPQLLGGGRMKMVGNLIQDQFASARDWPFGSALALVLITIMLALLAIQARIQQGVRNVEKEQEVA</sequence>
<name>A0A109J6U0_9HYPH</name>
<dbReference type="Gene3D" id="1.10.3720.10">
    <property type="entry name" value="MetI-like"/>
    <property type="match status" value="1"/>
</dbReference>
<proteinExistence type="inferred from homology"/>
<dbReference type="GO" id="GO:0055085">
    <property type="term" value="P:transmembrane transport"/>
    <property type="evidence" value="ECO:0007669"/>
    <property type="project" value="InterPro"/>
</dbReference>
<comment type="subcellular location">
    <subcellularLocation>
        <location evidence="1 8">Cell membrane</location>
        <topology evidence="1 8">Multi-pass membrane protein</topology>
    </subcellularLocation>
</comment>
<accession>A0A109J6U0</accession>
<reference evidence="10 11" key="1">
    <citation type="submission" date="2015-11" db="EMBL/GenBank/DDBJ databases">
        <title>Draft Genome Sequence of the Strain BR 10423 (Rhizobium sp.) isolated from nodules of Mimosa pudica.</title>
        <authorList>
            <person name="Barauna A.C."/>
            <person name="Zilli J.E."/>
            <person name="Simoes-Araujo J.L."/>
            <person name="Reis V.M."/>
            <person name="James E.K."/>
            <person name="Reis F.B.Jr."/>
            <person name="Rouws L.F."/>
            <person name="Passos S.R."/>
            <person name="Gois S.R."/>
        </authorList>
    </citation>
    <scope>NUCLEOTIDE SEQUENCE [LARGE SCALE GENOMIC DNA]</scope>
    <source>
        <strain evidence="10 11">BR10423</strain>
    </source>
</reference>
<dbReference type="PANTHER" id="PTHR42929:SF1">
    <property type="entry name" value="INNER MEMBRANE ABC TRANSPORTER PERMEASE PROTEIN YDCU-RELATED"/>
    <property type="match status" value="1"/>
</dbReference>
<feature type="transmembrane region" description="Helical" evidence="8">
    <location>
        <begin position="126"/>
        <end position="144"/>
    </location>
</feature>
<organism evidence="10 11">
    <name type="scientific">Rhizobium altiplani</name>
    <dbReference type="NCBI Taxonomy" id="1864509"/>
    <lineage>
        <taxon>Bacteria</taxon>
        <taxon>Pseudomonadati</taxon>
        <taxon>Pseudomonadota</taxon>
        <taxon>Alphaproteobacteria</taxon>
        <taxon>Hyphomicrobiales</taxon>
        <taxon>Rhizobiaceae</taxon>
        <taxon>Rhizobium/Agrobacterium group</taxon>
        <taxon>Rhizobium</taxon>
    </lineage>
</organism>
<evidence type="ECO:0000259" key="9">
    <source>
        <dbReference type="PROSITE" id="PS50928"/>
    </source>
</evidence>
<dbReference type="GO" id="GO:0005886">
    <property type="term" value="C:plasma membrane"/>
    <property type="evidence" value="ECO:0007669"/>
    <property type="project" value="UniProtKB-SubCell"/>
</dbReference>
<protein>
    <submittedName>
        <fullName evidence="10">Spermidine/putrescine ABC transporter permease</fullName>
    </submittedName>
</protein>
<evidence type="ECO:0000313" key="10">
    <source>
        <dbReference type="EMBL" id="KWV43441.1"/>
    </source>
</evidence>
<comment type="caution">
    <text evidence="10">The sequence shown here is derived from an EMBL/GenBank/DDBJ whole genome shotgun (WGS) entry which is preliminary data.</text>
</comment>
<feature type="transmembrane region" description="Helical" evidence="8">
    <location>
        <begin position="101"/>
        <end position="119"/>
    </location>
</feature>
<evidence type="ECO:0000256" key="7">
    <source>
        <dbReference type="ARBA" id="ARBA00023136"/>
    </source>
</evidence>
<dbReference type="EMBL" id="LNCD01000128">
    <property type="protein sequence ID" value="KWV43441.1"/>
    <property type="molecule type" value="Genomic_DNA"/>
</dbReference>
<keyword evidence="6 8" id="KW-1133">Transmembrane helix</keyword>
<dbReference type="Pfam" id="PF00528">
    <property type="entry name" value="BPD_transp_1"/>
    <property type="match status" value="1"/>
</dbReference>
<feature type="transmembrane region" description="Helical" evidence="8">
    <location>
        <begin position="20"/>
        <end position="40"/>
    </location>
</feature>
<gene>
    <name evidence="10" type="ORF">AS026_19765</name>
</gene>
<feature type="domain" description="ABC transmembrane type-1" evidence="9">
    <location>
        <begin position="69"/>
        <end position="275"/>
    </location>
</feature>
<evidence type="ECO:0000256" key="1">
    <source>
        <dbReference type="ARBA" id="ARBA00004651"/>
    </source>
</evidence>
<keyword evidence="11" id="KW-1185">Reference proteome</keyword>
<evidence type="ECO:0000256" key="8">
    <source>
        <dbReference type="RuleBase" id="RU363032"/>
    </source>
</evidence>
<evidence type="ECO:0000256" key="5">
    <source>
        <dbReference type="ARBA" id="ARBA00022692"/>
    </source>
</evidence>
<dbReference type="Proteomes" id="UP000068164">
    <property type="component" value="Unassembled WGS sequence"/>
</dbReference>
<keyword evidence="5 8" id="KW-0812">Transmembrane</keyword>